<dbReference type="Proteomes" id="UP000464378">
    <property type="component" value="Chromosome"/>
</dbReference>
<dbReference type="EMBL" id="LR593887">
    <property type="protein sequence ID" value="VTS05473.1"/>
    <property type="molecule type" value="Genomic_DNA"/>
</dbReference>
<dbReference type="InParanoid" id="A0A6C2YSE1"/>
<gene>
    <name evidence="1" type="ORF">GMBLW1_51400</name>
</gene>
<sequence length="544" mass="61011">MIAGRRFQAPKANRAILAEPAPATWAEAARQNRQGLLDDLQIGGMSLRQLRADAAREAIAAAQAYHREAGEPVPSLHGRDPCRIIAAGHQPELFHPGVWAKNFALAGFAAAQQAVALNLIVDHDTLKSASMHLPVWSGESPPQSPEDVQLASLAYDSYAGETPYEERRVQDEALFASFPERLAERTRNWGYLPLAEEFWRTMTARATMTDLLGERIVRARRSFERQWGCVNLELPMSRLATLPSFARFVGHILTDLPLFRDRYNSAVHDYRRLHGIRSRNHPVPDLEVSGDRVEAPFWIWRHGDPRRGRMFVSTSAAGLQLFNGDQLLATLPPQIDDHWIDRWQTMIATGIRIRTKALTTTLYARLILSEFFIHGIGGGKYDEVTDVLISQAFALPVPQFAVLSATLHLPLPGFASHAREVRHAHQYQRDLFWNPQRHLSADTALSDSESAAIAQKAALVRDAPTGRAERRQWFQTLQTLTETIRPAVEQPLKHSAEQLEIAKSEAAANGRLERRDFPLALYPESTLRPFMQSLAAQSVLSARQ</sequence>
<name>A0A6C2YSE1_9BACT</name>
<evidence type="ECO:0000313" key="1">
    <source>
        <dbReference type="EMBL" id="VIP04053.1"/>
    </source>
</evidence>
<protein>
    <submittedName>
        <fullName evidence="1">Uncharacterized protein</fullName>
    </submittedName>
</protein>
<keyword evidence="2" id="KW-1185">Reference proteome</keyword>
<organism evidence="1">
    <name type="scientific">Tuwongella immobilis</name>
    <dbReference type="NCBI Taxonomy" id="692036"/>
    <lineage>
        <taxon>Bacteria</taxon>
        <taxon>Pseudomonadati</taxon>
        <taxon>Planctomycetota</taxon>
        <taxon>Planctomycetia</taxon>
        <taxon>Gemmatales</taxon>
        <taxon>Gemmataceae</taxon>
        <taxon>Tuwongella</taxon>
    </lineage>
</organism>
<evidence type="ECO:0000313" key="2">
    <source>
        <dbReference type="Proteomes" id="UP000464378"/>
    </source>
</evidence>
<reference evidence="1" key="1">
    <citation type="submission" date="2019-04" db="EMBL/GenBank/DDBJ databases">
        <authorList>
            <consortium name="Science for Life Laboratories"/>
        </authorList>
    </citation>
    <scope>NUCLEOTIDE SEQUENCE</scope>
    <source>
        <strain evidence="1">MBLW1</strain>
    </source>
</reference>
<accession>A0A6C2YSE1</accession>
<dbReference type="AlphaFoldDB" id="A0A6C2YSE1"/>
<dbReference type="EMBL" id="LR586016">
    <property type="protein sequence ID" value="VIP04053.1"/>
    <property type="molecule type" value="Genomic_DNA"/>
</dbReference>
<proteinExistence type="predicted"/>
<dbReference type="RefSeq" id="WP_162659184.1">
    <property type="nucleotide sequence ID" value="NZ_LR593887.1"/>
</dbReference>
<dbReference type="KEGG" id="tim:GMBLW1_51400"/>